<dbReference type="EMBL" id="BDQG01000001">
    <property type="protein sequence ID" value="GAW65455.1"/>
    <property type="molecule type" value="Genomic_DNA"/>
</dbReference>
<keyword evidence="1" id="KW-0732">Signal</keyword>
<evidence type="ECO:0000256" key="1">
    <source>
        <dbReference type="SAM" id="SignalP"/>
    </source>
</evidence>
<dbReference type="RefSeq" id="WP_371674563.1">
    <property type="nucleotide sequence ID" value="NZ_BDQG01000001.1"/>
</dbReference>
<dbReference type="Pfam" id="PF16747">
    <property type="entry name" value="Adhesin_E"/>
    <property type="match status" value="1"/>
</dbReference>
<organism evidence="3 4">
    <name type="scientific">Geoanaerobacter pelophilus</name>
    <dbReference type="NCBI Taxonomy" id="60036"/>
    <lineage>
        <taxon>Bacteria</taxon>
        <taxon>Pseudomonadati</taxon>
        <taxon>Thermodesulfobacteriota</taxon>
        <taxon>Desulfuromonadia</taxon>
        <taxon>Geobacterales</taxon>
        <taxon>Geobacteraceae</taxon>
        <taxon>Geoanaerobacter</taxon>
    </lineage>
</organism>
<proteinExistence type="predicted"/>
<accession>A0ABQ0MEB9</accession>
<evidence type="ECO:0000313" key="4">
    <source>
        <dbReference type="Proteomes" id="UP000194153"/>
    </source>
</evidence>
<feature type="signal peptide" evidence="1">
    <location>
        <begin position="1"/>
        <end position="21"/>
    </location>
</feature>
<dbReference type="InterPro" id="IPR031939">
    <property type="entry name" value="Adhesin_E-like"/>
</dbReference>
<feature type="domain" description="Surface-adhesin protein E-like" evidence="2">
    <location>
        <begin position="24"/>
        <end position="136"/>
    </location>
</feature>
<feature type="chain" id="PRO_5047123516" description="Surface-adhesin protein E-like domain-containing protein" evidence="1">
    <location>
        <begin position="22"/>
        <end position="141"/>
    </location>
</feature>
<evidence type="ECO:0000313" key="3">
    <source>
        <dbReference type="EMBL" id="GAW65455.1"/>
    </source>
</evidence>
<protein>
    <recommendedName>
        <fullName evidence="2">Surface-adhesin protein E-like domain-containing protein</fullName>
    </recommendedName>
</protein>
<keyword evidence="4" id="KW-1185">Reference proteome</keyword>
<reference evidence="4" key="2">
    <citation type="submission" date="2017-05" db="EMBL/GenBank/DDBJ databases">
        <title>Draft genome sequence of Geobacter pelophilus, a iron(III)-reducing bacteria.</title>
        <authorList>
            <person name="Aoyagi T."/>
            <person name="Koike H."/>
            <person name="Morita T."/>
            <person name="Sato Y."/>
            <person name="Habe H."/>
            <person name="Hori T."/>
        </authorList>
    </citation>
    <scope>NUCLEOTIDE SEQUENCE [LARGE SCALE GENOMIC DNA]</scope>
    <source>
        <strain evidence="4">Drf2</strain>
    </source>
</reference>
<gene>
    <name evidence="3" type="ORF">GPEL0_01r0354</name>
</gene>
<name>A0ABQ0MEB9_9BACT</name>
<reference evidence="3 4" key="1">
    <citation type="submission" date="2017-04" db="EMBL/GenBank/DDBJ databases">
        <authorList>
            <consortium name="Geobacter pelophilus Genome Sequencing"/>
            <person name="Aoyagi T."/>
            <person name="Koike H."/>
            <person name="Hori T."/>
        </authorList>
    </citation>
    <scope>NUCLEOTIDE SEQUENCE [LARGE SCALE GENOMIC DNA]</scope>
    <source>
        <strain evidence="3 4">Drf2</strain>
    </source>
</reference>
<evidence type="ECO:0000259" key="2">
    <source>
        <dbReference type="Pfam" id="PF16747"/>
    </source>
</evidence>
<comment type="caution">
    <text evidence="3">The sequence shown here is derived from an EMBL/GenBank/DDBJ whole genome shotgun (WGS) entry which is preliminary data.</text>
</comment>
<sequence>MNKKWMNIAAIVVMSASTASAHQWKHLGTHGTAAYYYYNPKTLSVSKDDIVKAWTKKEVDVDLAAMSKEKLDVNKYKGSSSLVAYEEYDCARKSKRTLTGTYYDNGKGTSRDLEPTPWQQVVGRTLEGDLFDAVCRKSGER</sequence>
<dbReference type="Proteomes" id="UP000194153">
    <property type="component" value="Unassembled WGS sequence"/>
</dbReference>